<sequence length="91" mass="10368">MKTELSEQQTQQKSSGPQATDDLTIAETLRIWKEAQAEKGEEGYSDSQHPEFTIPEERAVKFIEEFGPLHPGDYKEKVGKDWRVDFVALAD</sequence>
<dbReference type="RefSeq" id="WP_264489948.1">
    <property type="nucleotide sequence ID" value="NZ_JAPDDT010000018.1"/>
</dbReference>
<dbReference type="Proteomes" id="UP001320876">
    <property type="component" value="Unassembled WGS sequence"/>
</dbReference>
<accession>A0ABT3GQU2</accession>
<protein>
    <submittedName>
        <fullName evidence="2">Uncharacterized protein</fullName>
    </submittedName>
</protein>
<feature type="compositionally biased region" description="Polar residues" evidence="1">
    <location>
        <begin position="1"/>
        <end position="18"/>
    </location>
</feature>
<gene>
    <name evidence="2" type="ORF">OKA05_25000</name>
</gene>
<feature type="region of interest" description="Disordered" evidence="1">
    <location>
        <begin position="1"/>
        <end position="23"/>
    </location>
</feature>
<evidence type="ECO:0000313" key="3">
    <source>
        <dbReference type="Proteomes" id="UP001320876"/>
    </source>
</evidence>
<dbReference type="EMBL" id="JAPDDT010000018">
    <property type="protein sequence ID" value="MCW1925841.1"/>
    <property type="molecule type" value="Genomic_DNA"/>
</dbReference>
<keyword evidence="3" id="KW-1185">Reference proteome</keyword>
<evidence type="ECO:0000256" key="1">
    <source>
        <dbReference type="SAM" id="MobiDB-lite"/>
    </source>
</evidence>
<reference evidence="2 3" key="1">
    <citation type="submission" date="2022-10" db="EMBL/GenBank/DDBJ databases">
        <title>Luteolibacter arcticus strain CCTCC AB 2014275, whole genome shotgun sequencing project.</title>
        <authorList>
            <person name="Zhao G."/>
            <person name="Shen L."/>
        </authorList>
    </citation>
    <scope>NUCLEOTIDE SEQUENCE [LARGE SCALE GENOMIC DNA]</scope>
    <source>
        <strain evidence="2 3">CCTCC AB 2014275</strain>
    </source>
</reference>
<proteinExistence type="predicted"/>
<comment type="caution">
    <text evidence="2">The sequence shown here is derived from an EMBL/GenBank/DDBJ whole genome shotgun (WGS) entry which is preliminary data.</text>
</comment>
<evidence type="ECO:0000313" key="2">
    <source>
        <dbReference type="EMBL" id="MCW1925841.1"/>
    </source>
</evidence>
<organism evidence="2 3">
    <name type="scientific">Luteolibacter arcticus</name>
    <dbReference type="NCBI Taxonomy" id="1581411"/>
    <lineage>
        <taxon>Bacteria</taxon>
        <taxon>Pseudomonadati</taxon>
        <taxon>Verrucomicrobiota</taxon>
        <taxon>Verrucomicrobiia</taxon>
        <taxon>Verrucomicrobiales</taxon>
        <taxon>Verrucomicrobiaceae</taxon>
        <taxon>Luteolibacter</taxon>
    </lineage>
</organism>
<name>A0ABT3GQU2_9BACT</name>